<organism evidence="4 5">
    <name type="scientific">Tectimicrobiota bacterium</name>
    <dbReference type="NCBI Taxonomy" id="2528274"/>
    <lineage>
        <taxon>Bacteria</taxon>
        <taxon>Pseudomonadati</taxon>
        <taxon>Nitrospinota/Tectimicrobiota group</taxon>
        <taxon>Candidatus Tectimicrobiota</taxon>
    </lineage>
</organism>
<comment type="caution">
    <text evidence="4">The sequence shown here is derived from an EMBL/GenBank/DDBJ whole genome shotgun (WGS) entry which is preliminary data.</text>
</comment>
<evidence type="ECO:0000259" key="3">
    <source>
        <dbReference type="Pfam" id="PF00296"/>
    </source>
</evidence>
<dbReference type="Gene3D" id="3.20.20.30">
    <property type="entry name" value="Luciferase-like domain"/>
    <property type="match status" value="1"/>
</dbReference>
<feature type="domain" description="Luciferase-like" evidence="3">
    <location>
        <begin position="18"/>
        <end position="348"/>
    </location>
</feature>
<dbReference type="InterPro" id="IPR036661">
    <property type="entry name" value="Luciferase-like_sf"/>
</dbReference>
<dbReference type="GO" id="GO:0005829">
    <property type="term" value="C:cytosol"/>
    <property type="evidence" value="ECO:0007669"/>
    <property type="project" value="TreeGrafter"/>
</dbReference>
<dbReference type="GO" id="GO:0016705">
    <property type="term" value="F:oxidoreductase activity, acting on paired donors, with incorporation or reduction of molecular oxygen"/>
    <property type="evidence" value="ECO:0007669"/>
    <property type="project" value="InterPro"/>
</dbReference>
<protein>
    <submittedName>
        <fullName evidence="4">LLM class flavin-dependent oxidoreductase</fullName>
    </submittedName>
</protein>
<proteinExistence type="predicted"/>
<evidence type="ECO:0000256" key="1">
    <source>
        <dbReference type="ARBA" id="ARBA00023002"/>
    </source>
</evidence>
<dbReference type="AlphaFoldDB" id="A0A938B6P1"/>
<sequence length="386" mass="43214">MRFSLAYEMQRPVVDDHAVIEETIEQCVLADKMGFDVVWFVEHHFLTSFSMSPCPEVIFGALSRLTKNIRLGFGVVILPYHHPVRVAERVAMVDHLSGGRVEFGTGRSAPYEQTGMGIDPRDTRDMWEESLAMIPKVWEDGTFEWDGRFWKVPPRDVRPKPYQKPHPPMWVAALQPSTYHLAAQKGIGVMALSVAAPSFLEQHIKEYKANVRHAKPVGRAINDQWLSSTMAYCDWDNKAARELAAKSLKTFFGPDRPYLKDQVNIYERLIETWGGVPEHLKANFSRYIKGDGAEGAPAVDLSGGSGQIASAVWNQFDADTLVDRGVLVAGDPASCLKAIRIHQDVGVDELQFLMATETIPHDKVMSSIELFGKHVIPEAKKMAAKK</sequence>
<dbReference type="SUPFAM" id="SSF51679">
    <property type="entry name" value="Bacterial luciferase-like"/>
    <property type="match status" value="1"/>
</dbReference>
<evidence type="ECO:0000313" key="4">
    <source>
        <dbReference type="EMBL" id="MBM3226665.1"/>
    </source>
</evidence>
<dbReference type="Proteomes" id="UP000712673">
    <property type="component" value="Unassembled WGS sequence"/>
</dbReference>
<keyword evidence="1" id="KW-0560">Oxidoreductase</keyword>
<dbReference type="EMBL" id="VGLS01000997">
    <property type="protein sequence ID" value="MBM3226665.1"/>
    <property type="molecule type" value="Genomic_DNA"/>
</dbReference>
<dbReference type="PANTHER" id="PTHR30137">
    <property type="entry name" value="LUCIFERASE-LIKE MONOOXYGENASE"/>
    <property type="match status" value="1"/>
</dbReference>
<dbReference type="PANTHER" id="PTHR30137:SF8">
    <property type="entry name" value="BLR5498 PROTEIN"/>
    <property type="match status" value="1"/>
</dbReference>
<gene>
    <name evidence="4" type="ORF">FJZ47_23110</name>
</gene>
<dbReference type="InterPro" id="IPR050766">
    <property type="entry name" value="Bact_Lucif_Oxidored"/>
</dbReference>
<dbReference type="InterPro" id="IPR011251">
    <property type="entry name" value="Luciferase-like_dom"/>
</dbReference>
<name>A0A938B6P1_UNCTE</name>
<dbReference type="Pfam" id="PF00296">
    <property type="entry name" value="Bac_luciferase"/>
    <property type="match status" value="1"/>
</dbReference>
<evidence type="ECO:0000313" key="5">
    <source>
        <dbReference type="Proteomes" id="UP000712673"/>
    </source>
</evidence>
<dbReference type="GO" id="GO:0004497">
    <property type="term" value="F:monooxygenase activity"/>
    <property type="evidence" value="ECO:0007669"/>
    <property type="project" value="UniProtKB-KW"/>
</dbReference>
<reference evidence="4" key="1">
    <citation type="submission" date="2019-03" db="EMBL/GenBank/DDBJ databases">
        <title>Lake Tanganyika Metagenome-Assembled Genomes (MAGs).</title>
        <authorList>
            <person name="Tran P."/>
        </authorList>
    </citation>
    <scope>NUCLEOTIDE SEQUENCE</scope>
    <source>
        <strain evidence="4">K_DeepCast_65m_m2_066</strain>
    </source>
</reference>
<accession>A0A938B6P1</accession>
<keyword evidence="2" id="KW-0503">Monooxygenase</keyword>
<evidence type="ECO:0000256" key="2">
    <source>
        <dbReference type="ARBA" id="ARBA00023033"/>
    </source>
</evidence>